<dbReference type="GeneID" id="106071536"/>
<gene>
    <name evidence="3" type="primary">LOC106071536</name>
</gene>
<feature type="region of interest" description="Disordered" evidence="1">
    <location>
        <begin position="15"/>
        <end position="57"/>
    </location>
</feature>
<accession>A0A9W3AXY4</accession>
<feature type="compositionally biased region" description="Basic residues" evidence="1">
    <location>
        <begin position="36"/>
        <end position="51"/>
    </location>
</feature>
<protein>
    <submittedName>
        <fullName evidence="3">Uncharacterized protein LOC106071536 isoform X1</fullName>
    </submittedName>
</protein>
<reference evidence="3" key="1">
    <citation type="submission" date="2025-08" db="UniProtKB">
        <authorList>
            <consortium name="RefSeq"/>
        </authorList>
    </citation>
    <scope>IDENTIFICATION</scope>
</reference>
<dbReference type="RefSeq" id="XP_055892090.1">
    <property type="nucleotide sequence ID" value="XM_056036115.1"/>
</dbReference>
<keyword evidence="2" id="KW-1185">Reference proteome</keyword>
<evidence type="ECO:0000313" key="3">
    <source>
        <dbReference type="RefSeq" id="XP_055892090.1"/>
    </source>
</evidence>
<dbReference type="AlphaFoldDB" id="A0A9W3AXY4"/>
<evidence type="ECO:0000313" key="2">
    <source>
        <dbReference type="Proteomes" id="UP001165740"/>
    </source>
</evidence>
<sequence>MLKFTMTMKVNKVGKHKRIIIDSSDSESDNNESKSINRKSSRISQKQKKPKFQLPSRDEIWKKIPTVEGSSSLKSLTPKKNVNNLTKIYSDYNFDDYEDTSDSMSSTESFSEEDIKTHSGTSNKKHRIRNYYSRITQVDSSDEEQKQTNLPVSHVYQLSTPLKDPEENNEDNDNGDSASQTFGEYLKEDSSEDGDELTTTVPKRFKRKRYSLPDSE</sequence>
<evidence type="ECO:0000256" key="1">
    <source>
        <dbReference type="SAM" id="MobiDB-lite"/>
    </source>
</evidence>
<proteinExistence type="predicted"/>
<dbReference type="OrthoDB" id="10072364at2759"/>
<organism evidence="2 3">
    <name type="scientific">Biomphalaria glabrata</name>
    <name type="common">Bloodfluke planorb</name>
    <name type="synonym">Freshwater snail</name>
    <dbReference type="NCBI Taxonomy" id="6526"/>
    <lineage>
        <taxon>Eukaryota</taxon>
        <taxon>Metazoa</taxon>
        <taxon>Spiralia</taxon>
        <taxon>Lophotrochozoa</taxon>
        <taxon>Mollusca</taxon>
        <taxon>Gastropoda</taxon>
        <taxon>Heterobranchia</taxon>
        <taxon>Euthyneura</taxon>
        <taxon>Panpulmonata</taxon>
        <taxon>Hygrophila</taxon>
        <taxon>Lymnaeoidea</taxon>
        <taxon>Planorbidae</taxon>
        <taxon>Biomphalaria</taxon>
    </lineage>
</organism>
<feature type="compositionally biased region" description="Polar residues" evidence="1">
    <location>
        <begin position="147"/>
        <end position="160"/>
    </location>
</feature>
<dbReference type="Proteomes" id="UP001165740">
    <property type="component" value="Chromosome 1"/>
</dbReference>
<name>A0A9W3AXY4_BIOGL</name>
<dbReference type="OMA" id="ISTRTCK"/>
<feature type="region of interest" description="Disordered" evidence="1">
    <location>
        <begin position="99"/>
        <end position="216"/>
    </location>
</feature>